<evidence type="ECO:0000256" key="2">
    <source>
        <dbReference type="ARBA" id="ARBA00022692"/>
    </source>
</evidence>
<accession>A0A1J9RZ62</accession>
<dbReference type="InterPro" id="IPR052337">
    <property type="entry name" value="SAT4-like"/>
</dbReference>
<name>A0A1J9RZ62_9PEZI</name>
<evidence type="ECO:0000313" key="10">
    <source>
        <dbReference type="Proteomes" id="UP000183809"/>
    </source>
</evidence>
<keyword evidence="10" id="KW-1185">Reference proteome</keyword>
<evidence type="ECO:0000256" key="5">
    <source>
        <dbReference type="ARBA" id="ARBA00038359"/>
    </source>
</evidence>
<comment type="similarity">
    <text evidence="5">Belongs to the SAT4 family.</text>
</comment>
<reference evidence="9 10" key="1">
    <citation type="submission" date="2016-10" db="EMBL/GenBank/DDBJ databases">
        <title>Proteomics and genomics reveal pathogen-plant mechanisms compatible with a hemibiotrophic lifestyle of Diplodia corticola.</title>
        <authorList>
            <person name="Fernandes I."/>
            <person name="De Jonge R."/>
            <person name="Van De Peer Y."/>
            <person name="Devreese B."/>
            <person name="Alves A."/>
            <person name="Esteves A.C."/>
        </authorList>
    </citation>
    <scope>NUCLEOTIDE SEQUENCE [LARGE SCALE GENOMIC DNA]</scope>
    <source>
        <strain evidence="9 10">CBS 112549</strain>
    </source>
</reference>
<feature type="compositionally biased region" description="Basic and acidic residues" evidence="6">
    <location>
        <begin position="486"/>
        <end position="499"/>
    </location>
</feature>
<feature type="compositionally biased region" description="Basic and acidic residues" evidence="6">
    <location>
        <begin position="378"/>
        <end position="404"/>
    </location>
</feature>
<evidence type="ECO:0000256" key="6">
    <source>
        <dbReference type="SAM" id="MobiDB-lite"/>
    </source>
</evidence>
<keyword evidence="3 7" id="KW-1133">Transmembrane helix</keyword>
<dbReference type="InterPro" id="IPR049326">
    <property type="entry name" value="Rhodopsin_dom_fungi"/>
</dbReference>
<evidence type="ECO:0000256" key="3">
    <source>
        <dbReference type="ARBA" id="ARBA00022989"/>
    </source>
</evidence>
<feature type="region of interest" description="Disordered" evidence="6">
    <location>
        <begin position="517"/>
        <end position="564"/>
    </location>
</feature>
<dbReference type="Proteomes" id="UP000183809">
    <property type="component" value="Unassembled WGS sequence"/>
</dbReference>
<evidence type="ECO:0000256" key="4">
    <source>
        <dbReference type="ARBA" id="ARBA00023136"/>
    </source>
</evidence>
<sequence>MVRDIPLSVLFTWPQPNYVDPVTRGPALIIVNVVLISLCTLLLFLRLYTRLFIKRWFGSDDIFIILAYISTVGLTVNVIIANRHFYWDRHIWDVPITAFTGVLKVAFSAKLIFVYASTFTRQSLLCFYYRLVADSSITWFGWALNVTIFFNVVAAITFTCLGVWQCNPISAYWTLSPPAGAYCIDEGRTVLGIGIVNCVIDLVVTTLPIPLVKKLQMPLQQRMGVMVLLSLGLVVVVAGIVRTYYIWKGLIASYDETWYTFPLWIAAAVEINLGVICACMPALRPFIKRCVVPAFFDVSSRISSLISRSSASGGSNTLQSSRYSRGNGSYQKFGKDDDAANNNNPASNHSTTDNSSTLNKEIGVNFRPPPPSFSRNAATEHPHITEDHTTTTTVDNKHDNHGDETSFITPPATGGRHTRIADEEEGGGGSSDVERATAYNTTPRLPLAAPHHSPLQITCRQSFEMVSLDRHRFSDGRPQRQQTEQEGQRRECLDLDPRGRGDGAAFGCQTRVSSCCAGDGGEGGGEEGRVGGGKGKKKKKEKGSKRGGVLQKRRMMEGIGWGWR</sequence>
<feature type="transmembrane region" description="Helical" evidence="7">
    <location>
        <begin position="190"/>
        <end position="212"/>
    </location>
</feature>
<feature type="domain" description="Rhodopsin" evidence="8">
    <location>
        <begin position="45"/>
        <end position="289"/>
    </location>
</feature>
<feature type="transmembrane region" description="Helical" evidence="7">
    <location>
        <begin position="137"/>
        <end position="164"/>
    </location>
</feature>
<protein>
    <submittedName>
        <fullName evidence="9">Integral membrane protein</fullName>
    </submittedName>
</protein>
<feature type="region of interest" description="Disordered" evidence="6">
    <location>
        <begin position="471"/>
        <end position="499"/>
    </location>
</feature>
<evidence type="ECO:0000256" key="7">
    <source>
        <dbReference type="SAM" id="Phobius"/>
    </source>
</evidence>
<dbReference type="GO" id="GO:0016020">
    <property type="term" value="C:membrane"/>
    <property type="evidence" value="ECO:0007669"/>
    <property type="project" value="UniProtKB-SubCell"/>
</dbReference>
<comment type="caution">
    <text evidence="9">The sequence shown here is derived from an EMBL/GenBank/DDBJ whole genome shotgun (WGS) entry which is preliminary data.</text>
</comment>
<feature type="transmembrane region" description="Helical" evidence="7">
    <location>
        <begin position="61"/>
        <end position="82"/>
    </location>
</feature>
<keyword evidence="2 7" id="KW-0812">Transmembrane</keyword>
<evidence type="ECO:0000313" key="9">
    <source>
        <dbReference type="EMBL" id="OJD33639.1"/>
    </source>
</evidence>
<feature type="compositionally biased region" description="Polar residues" evidence="6">
    <location>
        <begin position="316"/>
        <end position="330"/>
    </location>
</feature>
<gene>
    <name evidence="9" type="ORF">BKCO1_2800096</name>
</gene>
<dbReference type="PANTHER" id="PTHR33048:SF129">
    <property type="entry name" value="INTEGRAL MEMBRANE PROTEIN-RELATED"/>
    <property type="match status" value="1"/>
</dbReference>
<proteinExistence type="inferred from homology"/>
<dbReference type="AlphaFoldDB" id="A0A1J9RZ62"/>
<dbReference type="PANTHER" id="PTHR33048">
    <property type="entry name" value="PTH11-LIKE INTEGRAL MEMBRANE PROTEIN (AFU_ORTHOLOGUE AFUA_5G11245)"/>
    <property type="match status" value="1"/>
</dbReference>
<dbReference type="EMBL" id="MNUE01000028">
    <property type="protein sequence ID" value="OJD33639.1"/>
    <property type="molecule type" value="Genomic_DNA"/>
</dbReference>
<dbReference type="STRING" id="236234.A0A1J9RZ62"/>
<feature type="transmembrane region" description="Helical" evidence="7">
    <location>
        <begin position="259"/>
        <end position="279"/>
    </location>
</feature>
<dbReference type="Pfam" id="PF20684">
    <property type="entry name" value="Fung_rhodopsin"/>
    <property type="match status" value="1"/>
</dbReference>
<organism evidence="9 10">
    <name type="scientific">Diplodia corticola</name>
    <dbReference type="NCBI Taxonomy" id="236234"/>
    <lineage>
        <taxon>Eukaryota</taxon>
        <taxon>Fungi</taxon>
        <taxon>Dikarya</taxon>
        <taxon>Ascomycota</taxon>
        <taxon>Pezizomycotina</taxon>
        <taxon>Dothideomycetes</taxon>
        <taxon>Dothideomycetes incertae sedis</taxon>
        <taxon>Botryosphaeriales</taxon>
        <taxon>Botryosphaeriaceae</taxon>
        <taxon>Diplodia</taxon>
    </lineage>
</organism>
<keyword evidence="4 7" id="KW-0472">Membrane</keyword>
<comment type="subcellular location">
    <subcellularLocation>
        <location evidence="1">Membrane</location>
        <topology evidence="1">Multi-pass membrane protein</topology>
    </subcellularLocation>
</comment>
<feature type="transmembrane region" description="Helical" evidence="7">
    <location>
        <begin position="224"/>
        <end position="247"/>
    </location>
</feature>
<dbReference type="OrthoDB" id="4525788at2759"/>
<dbReference type="RefSeq" id="XP_020129899.1">
    <property type="nucleotide sequence ID" value="XM_020273750.1"/>
</dbReference>
<evidence type="ECO:0000256" key="1">
    <source>
        <dbReference type="ARBA" id="ARBA00004141"/>
    </source>
</evidence>
<evidence type="ECO:0000259" key="8">
    <source>
        <dbReference type="Pfam" id="PF20684"/>
    </source>
</evidence>
<feature type="region of interest" description="Disordered" evidence="6">
    <location>
        <begin position="307"/>
        <end position="433"/>
    </location>
</feature>
<feature type="transmembrane region" description="Helical" evidence="7">
    <location>
        <begin position="27"/>
        <end position="49"/>
    </location>
</feature>
<feature type="compositionally biased region" description="Basic residues" evidence="6">
    <location>
        <begin position="534"/>
        <end position="545"/>
    </location>
</feature>
<feature type="compositionally biased region" description="Polar residues" evidence="6">
    <location>
        <begin position="349"/>
        <end position="359"/>
    </location>
</feature>
<dbReference type="GeneID" id="31014011"/>
<feature type="transmembrane region" description="Helical" evidence="7">
    <location>
        <begin position="94"/>
        <end position="116"/>
    </location>
</feature>